<dbReference type="RefSeq" id="WP_209704986.1">
    <property type="nucleotide sequence ID" value="NZ_JAFIDA010000001.1"/>
</dbReference>
<proteinExistence type="predicted"/>
<protein>
    <submittedName>
        <fullName evidence="1">Uncharacterized protein</fullName>
    </submittedName>
</protein>
<comment type="caution">
    <text evidence="1">The sequence shown here is derived from an EMBL/GenBank/DDBJ whole genome shotgun (WGS) entry which is preliminary data.</text>
</comment>
<reference evidence="1" key="1">
    <citation type="submission" date="2021-02" db="EMBL/GenBank/DDBJ databases">
        <title>Sequencing the genomes of 1000 actinobacteria strains.</title>
        <authorList>
            <person name="Klenk H.-P."/>
        </authorList>
    </citation>
    <scope>NUCLEOTIDE SEQUENCE</scope>
    <source>
        <strain evidence="1">DSM 22850</strain>
    </source>
</reference>
<name>A0A940PSK6_9MICO</name>
<evidence type="ECO:0000313" key="1">
    <source>
        <dbReference type="EMBL" id="MBP1326007.1"/>
    </source>
</evidence>
<keyword evidence="2" id="KW-1185">Reference proteome</keyword>
<dbReference type="EMBL" id="JAFIDA010000001">
    <property type="protein sequence ID" value="MBP1326007.1"/>
    <property type="molecule type" value="Genomic_DNA"/>
</dbReference>
<evidence type="ECO:0000313" key="2">
    <source>
        <dbReference type="Proteomes" id="UP000675163"/>
    </source>
</evidence>
<accession>A0A940PSK6</accession>
<gene>
    <name evidence="1" type="ORF">JOF28_001239</name>
</gene>
<organism evidence="1 2">
    <name type="scientific">Leucobacter exalbidus</name>
    <dbReference type="NCBI Taxonomy" id="662960"/>
    <lineage>
        <taxon>Bacteria</taxon>
        <taxon>Bacillati</taxon>
        <taxon>Actinomycetota</taxon>
        <taxon>Actinomycetes</taxon>
        <taxon>Micrococcales</taxon>
        <taxon>Microbacteriaceae</taxon>
        <taxon>Leucobacter</taxon>
    </lineage>
</organism>
<dbReference type="Proteomes" id="UP000675163">
    <property type="component" value="Unassembled WGS sequence"/>
</dbReference>
<sequence length="144" mass="15268">MTVSHRMAVAGIIACALLTGCAPLNSFENEVLQSAKRGESNIKLPQHGPVDAWSSVLVVCPYADLSKIDSPFADGLPHAGPSESIPESSQSLIFTNGSETESLQLDRAQVDFCSQDLAEPFAADQSWAVSQSGEDGRYMLAPVS</sequence>
<dbReference type="PROSITE" id="PS51257">
    <property type="entry name" value="PROKAR_LIPOPROTEIN"/>
    <property type="match status" value="1"/>
</dbReference>
<dbReference type="AlphaFoldDB" id="A0A940PSK6"/>